<keyword evidence="2" id="KW-0472">Membrane</keyword>
<evidence type="ECO:0000313" key="6">
    <source>
        <dbReference type="Proteomes" id="UP000887013"/>
    </source>
</evidence>
<dbReference type="AlphaFoldDB" id="A0A8X6P7A4"/>
<feature type="signal peptide" evidence="3">
    <location>
        <begin position="1"/>
        <end position="20"/>
    </location>
</feature>
<keyword evidence="6" id="KW-1185">Reference proteome</keyword>
<reference evidence="5" key="1">
    <citation type="submission" date="2020-08" db="EMBL/GenBank/DDBJ databases">
        <title>Multicomponent nature underlies the extraordinary mechanical properties of spider dragline silk.</title>
        <authorList>
            <person name="Kono N."/>
            <person name="Nakamura H."/>
            <person name="Mori M."/>
            <person name="Yoshida Y."/>
            <person name="Ohtoshi R."/>
            <person name="Malay A.D."/>
            <person name="Moran D.A.P."/>
            <person name="Tomita M."/>
            <person name="Numata K."/>
            <person name="Arakawa K."/>
        </authorList>
    </citation>
    <scope>NUCLEOTIDE SEQUENCE</scope>
</reference>
<keyword evidence="2" id="KW-0812">Transmembrane</keyword>
<name>A0A8X6P7A4_NEPPI</name>
<protein>
    <recommendedName>
        <fullName evidence="4">LolA-like domain-containing protein</fullName>
    </recommendedName>
</protein>
<accession>A0A8X6P7A4</accession>
<evidence type="ECO:0000256" key="2">
    <source>
        <dbReference type="SAM" id="Phobius"/>
    </source>
</evidence>
<dbReference type="Pfam" id="PF25898">
    <property type="entry name" value="LolA_2nd_metazoa"/>
    <property type="match status" value="1"/>
</dbReference>
<dbReference type="Proteomes" id="UP000887013">
    <property type="component" value="Unassembled WGS sequence"/>
</dbReference>
<feature type="transmembrane region" description="Helical" evidence="2">
    <location>
        <begin position="560"/>
        <end position="583"/>
    </location>
</feature>
<feature type="chain" id="PRO_5036503881" description="LolA-like domain-containing protein" evidence="3">
    <location>
        <begin position="21"/>
        <end position="613"/>
    </location>
</feature>
<gene>
    <name evidence="5" type="primary">X975_05627</name>
    <name evidence="5" type="ORF">NPIL_297851</name>
</gene>
<evidence type="ECO:0000259" key="4">
    <source>
        <dbReference type="Pfam" id="PF25898"/>
    </source>
</evidence>
<dbReference type="InterPro" id="IPR058831">
    <property type="entry name" value="LolA-like_dom_2nd"/>
</dbReference>
<proteinExistence type="predicted"/>
<keyword evidence="2" id="KW-1133">Transmembrane helix</keyword>
<organism evidence="5 6">
    <name type="scientific">Nephila pilipes</name>
    <name type="common">Giant wood spider</name>
    <name type="synonym">Nephila maculata</name>
    <dbReference type="NCBI Taxonomy" id="299642"/>
    <lineage>
        <taxon>Eukaryota</taxon>
        <taxon>Metazoa</taxon>
        <taxon>Ecdysozoa</taxon>
        <taxon>Arthropoda</taxon>
        <taxon>Chelicerata</taxon>
        <taxon>Arachnida</taxon>
        <taxon>Araneae</taxon>
        <taxon>Araneomorphae</taxon>
        <taxon>Entelegynae</taxon>
        <taxon>Araneoidea</taxon>
        <taxon>Nephilidae</taxon>
        <taxon>Nephila</taxon>
    </lineage>
</organism>
<dbReference type="EMBL" id="BMAW01112411">
    <property type="protein sequence ID" value="GFT52349.1"/>
    <property type="molecule type" value="Genomic_DNA"/>
</dbReference>
<evidence type="ECO:0000313" key="5">
    <source>
        <dbReference type="EMBL" id="GFT52349.1"/>
    </source>
</evidence>
<dbReference type="PANTHER" id="PTHR36902">
    <property type="entry name" value="ENRICHED IN SURFACE-LABELED PROTEOME PROTEIN 9"/>
    <property type="match status" value="1"/>
</dbReference>
<keyword evidence="3" id="KW-0732">Signal</keyword>
<feature type="region of interest" description="Disordered" evidence="1">
    <location>
        <begin position="526"/>
        <end position="553"/>
    </location>
</feature>
<evidence type="ECO:0000256" key="3">
    <source>
        <dbReference type="SAM" id="SignalP"/>
    </source>
</evidence>
<dbReference type="PANTHER" id="PTHR36902:SF1">
    <property type="entry name" value="ENRICHED IN SURFACE-LABELED PROTEOME PROTEIN 9"/>
    <property type="match status" value="1"/>
</dbReference>
<evidence type="ECO:0000256" key="1">
    <source>
        <dbReference type="SAM" id="MobiDB-lite"/>
    </source>
</evidence>
<comment type="caution">
    <text evidence="5">The sequence shown here is derived from an EMBL/GenBank/DDBJ whole genome shotgun (WGS) entry which is preliminary data.</text>
</comment>
<dbReference type="OrthoDB" id="5983572at2759"/>
<sequence>MAAVWWSALLLALSVQIARTEYDPDVCTLYKDSYGLIPPPLPRNFELKGDKADYLKKTAYYLEMHFDFSNSRAKYMYLLNGIERHLLFDYDARQVVEYDIFHPGRNIKDDPLSHECTATDLDDSEYKYMFGFLDEYTNWPKMYDQYQVMRFGGQYSYAFNGTYRMEERGLLVDKFAGCVYEQDVMSTVAVNYSFTNSAVFTAGGTSVEDVLGVGDGMLSVPTRMEFFGTELDPMSQQRMTLNMSENTFWFKGEPEFAVDTFRIPPYMYCENFRGRKDMAEFPAAFSTRVQKTKIQRDTLGKLATSEVTSFEQIYYYKDKNLARRDHTPDPDYDTDIYSKFLNYDPVRSIYDFNTGVMYITNVATGVCYYRSIIPGDYFDASKQHMYIKMADPNEVFRMEHDEMECKGSDFVRDIECDVWAGKYFDELYNATYIKETYVSTLRQVSQADMRTLLIFTLVGKPRLRTQTPVGQPGASLDDAFKKLQNFIDRNQFAIRFVAPQTTESITIKALRGSLYIRKADGDLEAPTADVSPTSPMHGADNGNASDGDDEEKKGMSPGSLALLALAMLFIGVGIGIAVMYLYLTKMSEKKLEDRITLTPQVSLSTDVESAPVL</sequence>
<feature type="domain" description="LolA-like" evidence="4">
    <location>
        <begin position="264"/>
        <end position="443"/>
    </location>
</feature>